<dbReference type="Gene3D" id="3.30.460.10">
    <property type="entry name" value="Beta Polymerase, domain 2"/>
    <property type="match status" value="1"/>
</dbReference>
<dbReference type="AlphaFoldDB" id="A0A6H2EMT6"/>
<dbReference type="GO" id="GO:0015969">
    <property type="term" value="P:guanosine tetraphosphate metabolic process"/>
    <property type="evidence" value="ECO:0007669"/>
    <property type="project" value="InterPro"/>
</dbReference>
<dbReference type="InterPro" id="IPR043519">
    <property type="entry name" value="NT_sf"/>
</dbReference>
<evidence type="ECO:0000313" key="3">
    <source>
        <dbReference type="Proteomes" id="UP000502298"/>
    </source>
</evidence>
<keyword evidence="3" id="KW-1185">Reference proteome</keyword>
<sequence length="359" mass="40755">MNSVKNANCDTPISRSMARKKSKLLKTKSVSPGEDTYIEAIRVVQCWRNQCVPATQNCFQIVMQCAQIIDGAVATFRMKRVKSIVNKIQRPNSNFELSTLDDVGGCRLIVSTIDDVEIAKKFLTDHLTSIHILRMKDYINEPKESGYRSCHILTQQEIDGVKYRIEIQIRTKLQHYWATAIEVVDELYGESIKSPNFINSIEKENLRELKNSLAIVSSLFALEEHTTIIPGASSTKKELLTQLSSSDIFRSLIDDMEEACSDVLELITGNAESSEIFILSFTKEDQFLLVQPFTSEQLENALAKYAKLEQTIESNEHTTDNVVLVHAKGVEQLRLAYPNYSANTPEYVRKVREYFVLAQ</sequence>
<protein>
    <submittedName>
        <fullName evidence="2">RelA/SpoT domain-containing protein</fullName>
    </submittedName>
</protein>
<reference evidence="2 3" key="1">
    <citation type="submission" date="2020-03" db="EMBL/GenBank/DDBJ databases">
        <title>Complete genome of Arcanobacterium buesumensis sp. nov. strain 2701.</title>
        <authorList>
            <person name="Borowiak M."/>
            <person name="Alssahen M."/>
            <person name="Laemmler C."/>
            <person name="Malorny B."/>
            <person name="Hassan A."/>
            <person name="Prenger-Berninghoff E."/>
            <person name="Ploetz M."/>
            <person name="Abdulmawjood A."/>
        </authorList>
    </citation>
    <scope>NUCLEOTIDE SEQUENCE [LARGE SCALE GENOMIC DNA]</scope>
    <source>
        <strain evidence="2 3">2701</strain>
    </source>
</reference>
<dbReference type="PANTHER" id="PTHR47837:SF1">
    <property type="entry name" value="GTP PYROPHOSPHOKINASE YJBM"/>
    <property type="match status" value="1"/>
</dbReference>
<feature type="domain" description="RelA/SpoT" evidence="1">
    <location>
        <begin position="76"/>
        <end position="192"/>
    </location>
</feature>
<dbReference type="EMBL" id="CP050804">
    <property type="protein sequence ID" value="QJC22381.1"/>
    <property type="molecule type" value="Genomic_DNA"/>
</dbReference>
<gene>
    <name evidence="2" type="ORF">HC352_07585</name>
</gene>
<dbReference type="SMART" id="SM00954">
    <property type="entry name" value="RelA_SpoT"/>
    <property type="match status" value="1"/>
</dbReference>
<dbReference type="KEGG" id="arca:HC352_07585"/>
<dbReference type="RefSeq" id="WP_168918303.1">
    <property type="nucleotide sequence ID" value="NZ_CP050804.1"/>
</dbReference>
<dbReference type="SUPFAM" id="SSF81301">
    <property type="entry name" value="Nucleotidyltransferase"/>
    <property type="match status" value="1"/>
</dbReference>
<dbReference type="Proteomes" id="UP000502298">
    <property type="component" value="Chromosome"/>
</dbReference>
<dbReference type="PANTHER" id="PTHR47837">
    <property type="entry name" value="GTP PYROPHOSPHOKINASE YJBM"/>
    <property type="match status" value="1"/>
</dbReference>
<dbReference type="CDD" id="cd05399">
    <property type="entry name" value="NT_Rel-Spo_like"/>
    <property type="match status" value="1"/>
</dbReference>
<name>A0A6H2EMT6_9ACTO</name>
<proteinExistence type="predicted"/>
<dbReference type="InterPro" id="IPR007685">
    <property type="entry name" value="RelA_SpoT"/>
</dbReference>
<accession>A0A6H2EMT6</accession>
<organism evidence="2 3">
    <name type="scientific">Arcanobacterium buesumense</name>
    <dbReference type="NCBI Taxonomy" id="2722751"/>
    <lineage>
        <taxon>Bacteria</taxon>
        <taxon>Bacillati</taxon>
        <taxon>Actinomycetota</taxon>
        <taxon>Actinomycetes</taxon>
        <taxon>Actinomycetales</taxon>
        <taxon>Actinomycetaceae</taxon>
        <taxon>Arcanobacterium</taxon>
    </lineage>
</organism>
<dbReference type="InterPro" id="IPR052366">
    <property type="entry name" value="GTP_Pyrophosphokinase"/>
</dbReference>
<dbReference type="Pfam" id="PF04607">
    <property type="entry name" value="RelA_SpoT"/>
    <property type="match status" value="1"/>
</dbReference>
<evidence type="ECO:0000313" key="2">
    <source>
        <dbReference type="EMBL" id="QJC22381.1"/>
    </source>
</evidence>
<evidence type="ECO:0000259" key="1">
    <source>
        <dbReference type="SMART" id="SM00954"/>
    </source>
</evidence>